<dbReference type="PANTHER" id="PTHR33076">
    <property type="entry name" value="NON-SPECIFIC LIPID-TRANSFER PROTEIN 2-RELATED"/>
    <property type="match status" value="1"/>
</dbReference>
<dbReference type="InterPro" id="IPR016140">
    <property type="entry name" value="Bifunc_inhib/LTP/seed_store"/>
</dbReference>
<gene>
    <name evidence="3" type="ORF">AMTR_s01364p00005130</name>
</gene>
<dbReference type="Gramene" id="ERM99814">
    <property type="protein sequence ID" value="ERM99814"/>
    <property type="gene ID" value="AMTR_s01364p00005130"/>
</dbReference>
<feature type="chain" id="PRO_5004807565" description="Bifunctional inhibitor/plant lipid transfer protein/seed storage helical domain-containing protein" evidence="1">
    <location>
        <begin position="20"/>
        <end position="117"/>
    </location>
</feature>
<dbReference type="GO" id="GO:0008289">
    <property type="term" value="F:lipid binding"/>
    <property type="evidence" value="ECO:0007669"/>
    <property type="project" value="InterPro"/>
</dbReference>
<sequence>MAKNVVLFFTLIVLGSSIAQQTPQCQEMQREEMVRDLTPCLSYLTADVNSPDTLCCSGVQNVNAGANSRDMRQSICVCLKEVANGILNLKDDRAAALPGLCGVKLNIPISKSTDCTK</sequence>
<accession>W1NYQ1</accession>
<dbReference type="OMA" id="STIACCN"/>
<proteinExistence type="predicted"/>
<dbReference type="Proteomes" id="UP000017836">
    <property type="component" value="Unassembled WGS sequence"/>
</dbReference>
<feature type="signal peptide" evidence="1">
    <location>
        <begin position="1"/>
        <end position="19"/>
    </location>
</feature>
<dbReference type="OrthoDB" id="649864at2759"/>
<dbReference type="InterPro" id="IPR000528">
    <property type="entry name" value="Plant_nsLTP"/>
</dbReference>
<name>W1NYQ1_AMBTC</name>
<reference evidence="4" key="1">
    <citation type="journal article" date="2013" name="Science">
        <title>The Amborella genome and the evolution of flowering plants.</title>
        <authorList>
            <consortium name="Amborella Genome Project"/>
        </authorList>
    </citation>
    <scope>NUCLEOTIDE SEQUENCE [LARGE SCALE GENOMIC DNA]</scope>
</reference>
<evidence type="ECO:0000313" key="3">
    <source>
        <dbReference type="EMBL" id="ERM99814.1"/>
    </source>
</evidence>
<dbReference type="SUPFAM" id="SSF47699">
    <property type="entry name" value="Bifunctional inhibitor/lipid-transfer protein/seed storage 2S albumin"/>
    <property type="match status" value="1"/>
</dbReference>
<keyword evidence="4" id="KW-1185">Reference proteome</keyword>
<dbReference type="eggNOG" id="ENOG502S4CI">
    <property type="taxonomic scope" value="Eukaryota"/>
</dbReference>
<protein>
    <recommendedName>
        <fullName evidence="2">Bifunctional inhibitor/plant lipid transfer protein/seed storage helical domain-containing protein</fullName>
    </recommendedName>
</protein>
<feature type="domain" description="Bifunctional inhibitor/plant lipid transfer protein/seed storage helical" evidence="2">
    <location>
        <begin position="31"/>
        <end position="115"/>
    </location>
</feature>
<evidence type="ECO:0000256" key="1">
    <source>
        <dbReference type="SAM" id="SignalP"/>
    </source>
</evidence>
<dbReference type="Gene3D" id="1.10.110.10">
    <property type="entry name" value="Plant lipid-transfer and hydrophobic proteins"/>
    <property type="match status" value="1"/>
</dbReference>
<dbReference type="GO" id="GO:0006869">
    <property type="term" value="P:lipid transport"/>
    <property type="evidence" value="ECO:0007669"/>
    <property type="project" value="InterPro"/>
</dbReference>
<dbReference type="AlphaFoldDB" id="W1NYQ1"/>
<keyword evidence="1" id="KW-0732">Signal</keyword>
<dbReference type="HOGENOM" id="CLU_128423_0_0_1"/>
<evidence type="ECO:0000259" key="2">
    <source>
        <dbReference type="Pfam" id="PF00234"/>
    </source>
</evidence>
<organism evidence="3 4">
    <name type="scientific">Amborella trichopoda</name>
    <dbReference type="NCBI Taxonomy" id="13333"/>
    <lineage>
        <taxon>Eukaryota</taxon>
        <taxon>Viridiplantae</taxon>
        <taxon>Streptophyta</taxon>
        <taxon>Embryophyta</taxon>
        <taxon>Tracheophyta</taxon>
        <taxon>Spermatophyta</taxon>
        <taxon>Magnoliopsida</taxon>
        <taxon>Amborellales</taxon>
        <taxon>Amborellaceae</taxon>
        <taxon>Amborella</taxon>
    </lineage>
</organism>
<evidence type="ECO:0000313" key="4">
    <source>
        <dbReference type="Proteomes" id="UP000017836"/>
    </source>
</evidence>
<dbReference type="KEGG" id="atr:18427854"/>
<dbReference type="InterPro" id="IPR036312">
    <property type="entry name" value="Bifun_inhib/LTP/seed_sf"/>
</dbReference>
<dbReference type="CDD" id="cd01960">
    <property type="entry name" value="nsLTP1"/>
    <property type="match status" value="1"/>
</dbReference>
<dbReference type="EMBL" id="KI394987">
    <property type="protein sequence ID" value="ERM99814.1"/>
    <property type="molecule type" value="Genomic_DNA"/>
</dbReference>
<dbReference type="PRINTS" id="PR00382">
    <property type="entry name" value="LIPIDTRNSFER"/>
</dbReference>
<dbReference type="Pfam" id="PF00234">
    <property type="entry name" value="Tryp_alpha_amyl"/>
    <property type="match status" value="1"/>
</dbReference>